<evidence type="ECO:0000259" key="8">
    <source>
        <dbReference type="PROSITE" id="PS50850"/>
    </source>
</evidence>
<feature type="transmembrane region" description="Helical" evidence="7">
    <location>
        <begin position="144"/>
        <end position="168"/>
    </location>
</feature>
<feature type="transmembrane region" description="Helical" evidence="7">
    <location>
        <begin position="364"/>
        <end position="390"/>
    </location>
</feature>
<evidence type="ECO:0000256" key="7">
    <source>
        <dbReference type="SAM" id="Phobius"/>
    </source>
</evidence>
<dbReference type="Gene3D" id="1.20.1720.10">
    <property type="entry name" value="Multidrug resistance protein D"/>
    <property type="match status" value="1"/>
</dbReference>
<feature type="domain" description="Major facilitator superfamily (MFS) profile" evidence="8">
    <location>
        <begin position="21"/>
        <end position="511"/>
    </location>
</feature>
<name>A0LKW6_SYNFM</name>
<evidence type="ECO:0000313" key="9">
    <source>
        <dbReference type="EMBL" id="ABK18068.1"/>
    </source>
</evidence>
<dbReference type="OrthoDB" id="9807274at2"/>
<accession>A0LKW6</accession>
<keyword evidence="3" id="KW-1003">Cell membrane</keyword>
<dbReference type="Gene3D" id="1.20.1250.20">
    <property type="entry name" value="MFS general substrate transporter like domains"/>
    <property type="match status" value="1"/>
</dbReference>
<feature type="transmembrane region" description="Helical" evidence="7">
    <location>
        <begin position="267"/>
        <end position="290"/>
    </location>
</feature>
<dbReference type="GO" id="GO:0022857">
    <property type="term" value="F:transmembrane transporter activity"/>
    <property type="evidence" value="ECO:0007669"/>
    <property type="project" value="InterPro"/>
</dbReference>
<dbReference type="InterPro" id="IPR020846">
    <property type="entry name" value="MFS_dom"/>
</dbReference>
<feature type="transmembrane region" description="Helical" evidence="7">
    <location>
        <begin position="20"/>
        <end position="43"/>
    </location>
</feature>
<dbReference type="InterPro" id="IPR011701">
    <property type="entry name" value="MFS"/>
</dbReference>
<dbReference type="EMBL" id="CP000478">
    <property type="protein sequence ID" value="ABK18068.1"/>
    <property type="molecule type" value="Genomic_DNA"/>
</dbReference>
<reference evidence="9 10" key="1">
    <citation type="submission" date="2006-10" db="EMBL/GenBank/DDBJ databases">
        <title>Complete sequence of Syntrophobacter fumaroxidans MPOB.</title>
        <authorList>
            <consortium name="US DOE Joint Genome Institute"/>
            <person name="Copeland A."/>
            <person name="Lucas S."/>
            <person name="Lapidus A."/>
            <person name="Barry K."/>
            <person name="Detter J.C."/>
            <person name="Glavina del Rio T."/>
            <person name="Hammon N."/>
            <person name="Israni S."/>
            <person name="Pitluck S."/>
            <person name="Goltsman E.G."/>
            <person name="Martinez M."/>
            <person name="Schmutz J."/>
            <person name="Larimer F."/>
            <person name="Land M."/>
            <person name="Hauser L."/>
            <person name="Kyrpides N."/>
            <person name="Kim E."/>
            <person name="Boone D.R."/>
            <person name="Brockman F."/>
            <person name="Culley D."/>
            <person name="Ferry J."/>
            <person name="Gunsalus R."/>
            <person name="McInerney M.J."/>
            <person name="Morrison M."/>
            <person name="Plugge C."/>
            <person name="Rohlin L."/>
            <person name="Scholten J."/>
            <person name="Sieber J."/>
            <person name="Stams A.J.M."/>
            <person name="Worm P."/>
            <person name="Henstra A.M."/>
            <person name="Richardson P."/>
        </authorList>
    </citation>
    <scope>NUCLEOTIDE SEQUENCE [LARGE SCALE GENOMIC DNA]</scope>
    <source>
        <strain evidence="10">DSM 10017 / MPOB</strain>
    </source>
</reference>
<organism evidence="9 10">
    <name type="scientific">Syntrophobacter fumaroxidans (strain DSM 10017 / MPOB)</name>
    <dbReference type="NCBI Taxonomy" id="335543"/>
    <lineage>
        <taxon>Bacteria</taxon>
        <taxon>Pseudomonadati</taxon>
        <taxon>Thermodesulfobacteriota</taxon>
        <taxon>Syntrophobacteria</taxon>
        <taxon>Syntrophobacterales</taxon>
        <taxon>Syntrophobacteraceae</taxon>
        <taxon>Syntrophobacter</taxon>
    </lineage>
</organism>
<dbReference type="HOGENOM" id="CLU_000960_22_3_7"/>
<dbReference type="Proteomes" id="UP000001784">
    <property type="component" value="Chromosome"/>
</dbReference>
<feature type="transmembrane region" description="Helical" evidence="7">
    <location>
        <begin position="310"/>
        <end position="329"/>
    </location>
</feature>
<evidence type="ECO:0000256" key="6">
    <source>
        <dbReference type="ARBA" id="ARBA00023136"/>
    </source>
</evidence>
<evidence type="ECO:0000313" key="10">
    <source>
        <dbReference type="Proteomes" id="UP000001784"/>
    </source>
</evidence>
<comment type="subcellular location">
    <subcellularLocation>
        <location evidence="1">Cell membrane</location>
        <topology evidence="1">Multi-pass membrane protein</topology>
    </subcellularLocation>
</comment>
<feature type="transmembrane region" description="Helical" evidence="7">
    <location>
        <begin position="86"/>
        <end position="103"/>
    </location>
</feature>
<evidence type="ECO:0000256" key="3">
    <source>
        <dbReference type="ARBA" id="ARBA00022475"/>
    </source>
</evidence>
<dbReference type="CDD" id="cd17502">
    <property type="entry name" value="MFS_Azr1_MDR_like"/>
    <property type="match status" value="1"/>
</dbReference>
<dbReference type="GO" id="GO:0005886">
    <property type="term" value="C:plasma membrane"/>
    <property type="evidence" value="ECO:0007669"/>
    <property type="project" value="UniProtKB-SubCell"/>
</dbReference>
<dbReference type="eggNOG" id="COG2814">
    <property type="taxonomic scope" value="Bacteria"/>
</dbReference>
<dbReference type="InterPro" id="IPR036259">
    <property type="entry name" value="MFS_trans_sf"/>
</dbReference>
<feature type="transmembrane region" description="Helical" evidence="7">
    <location>
        <begin position="411"/>
        <end position="429"/>
    </location>
</feature>
<keyword evidence="2" id="KW-0813">Transport</keyword>
<feature type="transmembrane region" description="Helical" evidence="7">
    <location>
        <begin position="174"/>
        <end position="194"/>
    </location>
</feature>
<keyword evidence="6 7" id="KW-0472">Membrane</keyword>
<feature type="transmembrane region" description="Helical" evidence="7">
    <location>
        <begin position="487"/>
        <end position="508"/>
    </location>
</feature>
<dbReference type="KEGG" id="sfu:Sfum_2387"/>
<proteinExistence type="predicted"/>
<dbReference type="PANTHER" id="PTHR23501">
    <property type="entry name" value="MAJOR FACILITATOR SUPERFAMILY"/>
    <property type="match status" value="1"/>
</dbReference>
<evidence type="ECO:0000256" key="4">
    <source>
        <dbReference type="ARBA" id="ARBA00022692"/>
    </source>
</evidence>
<dbReference type="PANTHER" id="PTHR23501:SF191">
    <property type="entry name" value="VACUOLAR BASIC AMINO ACID TRANSPORTER 4"/>
    <property type="match status" value="1"/>
</dbReference>
<evidence type="ECO:0000256" key="5">
    <source>
        <dbReference type="ARBA" id="ARBA00022989"/>
    </source>
</evidence>
<keyword evidence="10" id="KW-1185">Reference proteome</keyword>
<feature type="transmembrane region" description="Helical" evidence="7">
    <location>
        <begin position="109"/>
        <end position="132"/>
    </location>
</feature>
<dbReference type="PRINTS" id="PR01036">
    <property type="entry name" value="TCRTETB"/>
</dbReference>
<evidence type="ECO:0000256" key="2">
    <source>
        <dbReference type="ARBA" id="ARBA00022448"/>
    </source>
</evidence>
<dbReference type="FunFam" id="1.20.1720.10:FF:000004">
    <property type="entry name" value="EmrB/QacA family drug resistance transporter"/>
    <property type="match status" value="1"/>
</dbReference>
<dbReference type="AlphaFoldDB" id="A0LKW6"/>
<gene>
    <name evidence="9" type="ordered locus">Sfum_2387</name>
</gene>
<feature type="transmembrane region" description="Helical" evidence="7">
    <location>
        <begin position="234"/>
        <end position="255"/>
    </location>
</feature>
<feature type="transmembrane region" description="Helical" evidence="7">
    <location>
        <begin position="55"/>
        <end position="74"/>
    </location>
</feature>
<keyword evidence="5 7" id="KW-1133">Transmembrane helix</keyword>
<dbReference type="PROSITE" id="PS50850">
    <property type="entry name" value="MFS"/>
    <property type="match status" value="1"/>
</dbReference>
<keyword evidence="4 7" id="KW-0812">Transmembrane</keyword>
<dbReference type="RefSeq" id="WP_011699236.1">
    <property type="nucleotide sequence ID" value="NC_008554.1"/>
</dbReference>
<dbReference type="Pfam" id="PF07690">
    <property type="entry name" value="MFS_1"/>
    <property type="match status" value="1"/>
</dbReference>
<dbReference type="STRING" id="335543.Sfum_2387"/>
<evidence type="ECO:0000256" key="1">
    <source>
        <dbReference type="ARBA" id="ARBA00004651"/>
    </source>
</evidence>
<sequence length="511" mass="53120">MADRSAARESGREGRTTKAFVIAAALLALFLGALDALIMSAAMPTIVADLGGLPLYGWVFSSYLLTRAISLPIFGKLSDLFDRRRLYLIAIAIFLASSMLGGAAQSMLQLIICRAIQGVGAGGTFALAYIVVADLSPVEKRAKWMGFISFVWGIASILGPALGGFIVACMSWRWIFFLNVPIGAVALLGIFLFMRDAREARTQADIDYAGAMTLVLSVLALLLAFMLGGRTYSWLSVEILALLAVAVGGAIGFCIAEKAASDPILRLSFFGNSGFSMANASAFFSSFAIFSLSSYSPLFIQGGMGKSPAQLGLAMVPLSLAWSLGAIVCGQLVGPKTEKPFALAGSFFLVAGSLLTLSFSPSTSLAFCSFTLALAGFGMGIVSVSTLLIVQNSLGASNLGVSTSSQQFARTLGGTIGVGLSGSLVAAQLGKALDPLIHSAPGDGLPVSVFKHLSANIESLLQPEIQAALSPHLQKTLQAAVASGVEVVFWAVLITAVISLVFCCLLPAPGK</sequence>
<protein>
    <submittedName>
        <fullName evidence="9">Major facilitator superfamily MFS_1</fullName>
    </submittedName>
</protein>
<dbReference type="InParanoid" id="A0LKW6"/>
<dbReference type="SUPFAM" id="SSF103473">
    <property type="entry name" value="MFS general substrate transporter"/>
    <property type="match status" value="1"/>
</dbReference>
<feature type="transmembrane region" description="Helical" evidence="7">
    <location>
        <begin position="341"/>
        <end position="358"/>
    </location>
</feature>
<feature type="transmembrane region" description="Helical" evidence="7">
    <location>
        <begin position="206"/>
        <end position="228"/>
    </location>
</feature>